<protein>
    <submittedName>
        <fullName evidence="2">Uncharacterized protein</fullName>
    </submittedName>
</protein>
<evidence type="ECO:0000313" key="2">
    <source>
        <dbReference type="EMBL" id="OAA46914.1"/>
    </source>
</evidence>
<dbReference type="EMBL" id="AZHC01000006">
    <property type="protein sequence ID" value="OAA46914.1"/>
    <property type="molecule type" value="Genomic_DNA"/>
</dbReference>
<reference evidence="3" key="3">
    <citation type="journal article" date="2019" name="Microbiol. Resour. Announc.">
        <title>Genome Sequence of Metarhizium rileyi, a Microbial Control Agent for Lepidoptera.</title>
        <authorList>
            <person name="Binneck E."/>
            <person name="Lastra C.C.L."/>
            <person name="Sosa-Gomez D.R."/>
        </authorList>
    </citation>
    <scope>NUCLEOTIDE SEQUENCE</scope>
    <source>
        <strain evidence="3">Cep018-CH2</strain>
    </source>
</reference>
<sequence>MQFLPILAAALASLPVVVVNAAPLGPSGPCPDRKVDAILIGRMDPAECCSYGKCKGDVVISVGE</sequence>
<keyword evidence="4" id="KW-1185">Reference proteome</keyword>
<dbReference type="OrthoDB" id="4863639at2759"/>
<evidence type="ECO:0000313" key="3">
    <source>
        <dbReference type="EMBL" id="TWU75287.1"/>
    </source>
</evidence>
<reference evidence="2 4" key="1">
    <citation type="journal article" date="2016" name="Genome Biol. Evol.">
        <title>Divergent and convergent evolution of fungal pathogenicity.</title>
        <authorList>
            <person name="Shang Y."/>
            <person name="Xiao G."/>
            <person name="Zheng P."/>
            <person name="Cen K."/>
            <person name="Zhan S."/>
            <person name="Wang C."/>
        </authorList>
    </citation>
    <scope>NUCLEOTIDE SEQUENCE [LARGE SCALE GENOMIC DNA]</scope>
    <source>
        <strain evidence="2 4">RCEF 4871</strain>
    </source>
</reference>
<evidence type="ECO:0000313" key="4">
    <source>
        <dbReference type="Proteomes" id="UP000243498"/>
    </source>
</evidence>
<gene>
    <name evidence="3" type="ORF">ED733_006339</name>
    <name evidence="2" type="ORF">NOR_02550</name>
</gene>
<name>A0A167GPM4_METRR</name>
<reference evidence="5" key="2">
    <citation type="submission" date="2018-12" db="EMBL/GenBank/DDBJ databases">
        <title>The complete genome of Metarhizium rileyi, a key fungal pathogen of Lepidoptera.</title>
        <authorList>
            <person name="Binneck E."/>
            <person name="Lastra C.C.L."/>
            <person name="Sosa-Gomez D.R."/>
        </authorList>
    </citation>
    <scope>NUCLEOTIDE SEQUENCE [LARGE SCALE GENOMIC DNA]</scope>
    <source>
        <strain evidence="5">Cep018-CH2</strain>
    </source>
</reference>
<accession>A0A5C6GE71</accession>
<keyword evidence="1" id="KW-0732">Signal</keyword>
<evidence type="ECO:0000256" key="1">
    <source>
        <dbReference type="SAM" id="SignalP"/>
    </source>
</evidence>
<proteinExistence type="predicted"/>
<organism evidence="2 4">
    <name type="scientific">Metarhizium rileyi (strain RCEF 4871)</name>
    <name type="common">Nomuraea rileyi</name>
    <dbReference type="NCBI Taxonomy" id="1649241"/>
    <lineage>
        <taxon>Eukaryota</taxon>
        <taxon>Fungi</taxon>
        <taxon>Dikarya</taxon>
        <taxon>Ascomycota</taxon>
        <taxon>Pezizomycotina</taxon>
        <taxon>Sordariomycetes</taxon>
        <taxon>Hypocreomycetidae</taxon>
        <taxon>Hypocreales</taxon>
        <taxon>Clavicipitaceae</taxon>
        <taxon>Metarhizium</taxon>
    </lineage>
</organism>
<dbReference type="AlphaFoldDB" id="A0A167GPM4"/>
<evidence type="ECO:0000313" key="5">
    <source>
        <dbReference type="Proteomes" id="UP000317257"/>
    </source>
</evidence>
<comment type="caution">
    <text evidence="2">The sequence shown here is derived from an EMBL/GenBank/DDBJ whole genome shotgun (WGS) entry which is preliminary data.</text>
</comment>
<dbReference type="EMBL" id="SBHS01000008">
    <property type="protein sequence ID" value="TWU75287.1"/>
    <property type="molecule type" value="Genomic_DNA"/>
</dbReference>
<dbReference type="Proteomes" id="UP000317257">
    <property type="component" value="Unassembled WGS sequence"/>
</dbReference>
<feature type="signal peptide" evidence="1">
    <location>
        <begin position="1"/>
        <end position="21"/>
    </location>
</feature>
<dbReference type="Proteomes" id="UP000243498">
    <property type="component" value="Unassembled WGS sequence"/>
</dbReference>
<feature type="chain" id="PRO_5007887078" evidence="1">
    <location>
        <begin position="22"/>
        <end position="64"/>
    </location>
</feature>
<accession>A0A167GPM4</accession>